<dbReference type="Gene3D" id="1.10.630.10">
    <property type="entry name" value="Cytochrome P450"/>
    <property type="match status" value="1"/>
</dbReference>
<dbReference type="STRING" id="307972.A0A2G8K5D8"/>
<dbReference type="AlphaFoldDB" id="A0A2G8K5D8"/>
<keyword evidence="4" id="KW-0560">Oxidoreductase</keyword>
<dbReference type="OrthoDB" id="1372046at2759"/>
<dbReference type="GO" id="GO:0004497">
    <property type="term" value="F:monooxygenase activity"/>
    <property type="evidence" value="ECO:0007669"/>
    <property type="project" value="UniProtKB-KW"/>
</dbReference>
<dbReference type="GO" id="GO:0016125">
    <property type="term" value="P:sterol metabolic process"/>
    <property type="evidence" value="ECO:0007669"/>
    <property type="project" value="TreeGrafter"/>
</dbReference>
<accession>A0A2G8K5D8</accession>
<organism evidence="7 8">
    <name type="scientific">Stichopus japonicus</name>
    <name type="common">Sea cucumber</name>
    <dbReference type="NCBI Taxonomy" id="307972"/>
    <lineage>
        <taxon>Eukaryota</taxon>
        <taxon>Metazoa</taxon>
        <taxon>Echinodermata</taxon>
        <taxon>Eleutherozoa</taxon>
        <taxon>Echinozoa</taxon>
        <taxon>Holothuroidea</taxon>
        <taxon>Aspidochirotacea</taxon>
        <taxon>Aspidochirotida</taxon>
        <taxon>Stichopodidae</taxon>
        <taxon>Apostichopus</taxon>
    </lineage>
</organism>
<reference evidence="7 8" key="1">
    <citation type="journal article" date="2017" name="PLoS Biol.">
        <title>The sea cucumber genome provides insights into morphological evolution and visceral regeneration.</title>
        <authorList>
            <person name="Zhang X."/>
            <person name="Sun L."/>
            <person name="Yuan J."/>
            <person name="Sun Y."/>
            <person name="Gao Y."/>
            <person name="Zhang L."/>
            <person name="Li S."/>
            <person name="Dai H."/>
            <person name="Hamel J.F."/>
            <person name="Liu C."/>
            <person name="Yu Y."/>
            <person name="Liu S."/>
            <person name="Lin W."/>
            <person name="Guo K."/>
            <person name="Jin S."/>
            <person name="Xu P."/>
            <person name="Storey K.B."/>
            <person name="Huan P."/>
            <person name="Zhang T."/>
            <person name="Zhou Y."/>
            <person name="Zhang J."/>
            <person name="Lin C."/>
            <person name="Li X."/>
            <person name="Xing L."/>
            <person name="Huo D."/>
            <person name="Sun M."/>
            <person name="Wang L."/>
            <person name="Mercier A."/>
            <person name="Li F."/>
            <person name="Yang H."/>
            <person name="Xiang J."/>
        </authorList>
    </citation>
    <scope>NUCLEOTIDE SEQUENCE [LARGE SCALE GENOMIC DNA]</scope>
    <source>
        <strain evidence="7">Shaxun</strain>
        <tissue evidence="7">Muscle</tissue>
    </source>
</reference>
<protein>
    <submittedName>
        <fullName evidence="7">Putative cytochrome P450 26A1</fullName>
    </submittedName>
</protein>
<dbReference type="GO" id="GO:0016705">
    <property type="term" value="F:oxidoreductase activity, acting on paired donors, with incorporation or reduction of molecular oxygen"/>
    <property type="evidence" value="ECO:0007669"/>
    <property type="project" value="InterPro"/>
</dbReference>
<dbReference type="EMBL" id="MRZV01000866">
    <property type="protein sequence ID" value="PIK43202.1"/>
    <property type="molecule type" value="Genomic_DNA"/>
</dbReference>
<evidence type="ECO:0000256" key="4">
    <source>
        <dbReference type="ARBA" id="ARBA00023002"/>
    </source>
</evidence>
<evidence type="ECO:0000313" key="8">
    <source>
        <dbReference type="Proteomes" id="UP000230750"/>
    </source>
</evidence>
<dbReference type="Pfam" id="PF00067">
    <property type="entry name" value="p450"/>
    <property type="match status" value="1"/>
</dbReference>
<keyword evidence="8" id="KW-1185">Reference proteome</keyword>
<comment type="similarity">
    <text evidence="1">Belongs to the cytochrome P450 family.</text>
</comment>
<dbReference type="GO" id="GO:0005506">
    <property type="term" value="F:iron ion binding"/>
    <property type="evidence" value="ECO:0007669"/>
    <property type="project" value="InterPro"/>
</dbReference>
<keyword evidence="5" id="KW-0408">Iron</keyword>
<dbReference type="InterPro" id="IPR001128">
    <property type="entry name" value="Cyt_P450"/>
</dbReference>
<dbReference type="SUPFAM" id="SSF48264">
    <property type="entry name" value="Cytochrome P450"/>
    <property type="match status" value="1"/>
</dbReference>
<sequence length="443" mass="50183">MTMMSILSALLDTCKPLVLTSLLLWLVTRLWHEYIIATKDPSCSAPLPPGSMGLPFFGETLSFLAKGSQYYEDKFKIYGRLFMTHLLGAPTIRVRGSDHLHKILHGEDDIVSFEYPKAITGILGKNTLVQARGQHHVILRKRVATAFTHSALEGYLPLITEPIKDAIEHWCNQPRTITYRSMQELVCKLNGSILCGFHYSDTDVAEITELLFQIDNGILALPIDLPNTAYRKAMQAGKKLREKIADRIRMKENLSTQEDDQDVLRVLMDADLSHFGSKGESHEIVSDNAFDLLILGFGTLSSACTSAVLQLARHPHVVEKIKEELEAARILDPHVPIIHKSLTDCKYVNNVVKEILRNNPPVPSSFRKVVKTFILDGLQIPKGWTVLYSIRDTLKFSEHYKNKDIFDPDRYSPERREDKKEGVTTILYLEVGNAHVQENSWRP</sequence>
<evidence type="ECO:0000256" key="5">
    <source>
        <dbReference type="ARBA" id="ARBA00023004"/>
    </source>
</evidence>
<dbReference type="InterPro" id="IPR036396">
    <property type="entry name" value="Cyt_P450_sf"/>
</dbReference>
<proteinExistence type="inferred from homology"/>
<evidence type="ECO:0000256" key="6">
    <source>
        <dbReference type="ARBA" id="ARBA00023033"/>
    </source>
</evidence>
<dbReference type="PANTHER" id="PTHR24286:SF384">
    <property type="entry name" value="P450, PUTATIVE (EUROFUNG)-RELATED"/>
    <property type="match status" value="1"/>
</dbReference>
<dbReference type="PRINTS" id="PR00463">
    <property type="entry name" value="EP450I"/>
</dbReference>
<dbReference type="GO" id="GO:0020037">
    <property type="term" value="F:heme binding"/>
    <property type="evidence" value="ECO:0007669"/>
    <property type="project" value="InterPro"/>
</dbReference>
<gene>
    <name evidence="7" type="ORF">BSL78_19932</name>
</gene>
<keyword evidence="2" id="KW-0349">Heme</keyword>
<evidence type="ECO:0000256" key="3">
    <source>
        <dbReference type="ARBA" id="ARBA00022723"/>
    </source>
</evidence>
<keyword evidence="6" id="KW-0503">Monooxygenase</keyword>
<evidence type="ECO:0000256" key="1">
    <source>
        <dbReference type="ARBA" id="ARBA00010617"/>
    </source>
</evidence>
<evidence type="ECO:0000256" key="2">
    <source>
        <dbReference type="ARBA" id="ARBA00022617"/>
    </source>
</evidence>
<name>A0A2G8K5D8_STIJA</name>
<evidence type="ECO:0000313" key="7">
    <source>
        <dbReference type="EMBL" id="PIK43202.1"/>
    </source>
</evidence>
<comment type="caution">
    <text evidence="7">The sequence shown here is derived from an EMBL/GenBank/DDBJ whole genome shotgun (WGS) entry which is preliminary data.</text>
</comment>
<dbReference type="Proteomes" id="UP000230750">
    <property type="component" value="Unassembled WGS sequence"/>
</dbReference>
<dbReference type="PANTHER" id="PTHR24286">
    <property type="entry name" value="CYTOCHROME P450 26"/>
    <property type="match status" value="1"/>
</dbReference>
<keyword evidence="3" id="KW-0479">Metal-binding</keyword>
<dbReference type="InterPro" id="IPR002401">
    <property type="entry name" value="Cyt_P450_E_grp-I"/>
</dbReference>